<evidence type="ECO:0000313" key="2">
    <source>
        <dbReference type="Proteomes" id="UP000789366"/>
    </source>
</evidence>
<accession>A0ACA9MLE6</accession>
<proteinExistence type="predicted"/>
<sequence>MSSEQLYPGYEELTSYLTRHKKSFWGFLLCHRDVIVATTPVTSRWPDLDKTWCDRFLAETRKLGEDLKEKVSEDRKRYNLEDYWNDVVNECKIRRDISERKVEKERILHDLSKINNEIKMKEDELTRILNKHPKDSSNLGDDLIAQSSSAIDENSTAMQSSIQRKAPKLPRKRNPRNKERINYNIESLSKKSYHPLQVFEKAEKEKVSAQEVVPYIVKEKK</sequence>
<reference evidence="1" key="1">
    <citation type="submission" date="2021-06" db="EMBL/GenBank/DDBJ databases">
        <authorList>
            <person name="Kallberg Y."/>
            <person name="Tangrot J."/>
            <person name="Rosling A."/>
        </authorList>
    </citation>
    <scope>NUCLEOTIDE SEQUENCE</scope>
    <source>
        <strain evidence="1">28 12/20/2015</strain>
    </source>
</reference>
<dbReference type="Proteomes" id="UP000789366">
    <property type="component" value="Unassembled WGS sequence"/>
</dbReference>
<evidence type="ECO:0000313" key="1">
    <source>
        <dbReference type="EMBL" id="CAG8594371.1"/>
    </source>
</evidence>
<name>A0ACA9MLE6_9GLOM</name>
<keyword evidence="2" id="KW-1185">Reference proteome</keyword>
<dbReference type="EMBL" id="CAJVPW010008512">
    <property type="protein sequence ID" value="CAG8594371.1"/>
    <property type="molecule type" value="Genomic_DNA"/>
</dbReference>
<comment type="caution">
    <text evidence="1">The sequence shown here is derived from an EMBL/GenBank/DDBJ whole genome shotgun (WGS) entry which is preliminary data.</text>
</comment>
<protein>
    <submittedName>
        <fullName evidence="1">16518_t:CDS:1</fullName>
    </submittedName>
</protein>
<gene>
    <name evidence="1" type="ORF">SPELUC_LOCUS6873</name>
</gene>
<organism evidence="1 2">
    <name type="scientific">Cetraspora pellucida</name>
    <dbReference type="NCBI Taxonomy" id="1433469"/>
    <lineage>
        <taxon>Eukaryota</taxon>
        <taxon>Fungi</taxon>
        <taxon>Fungi incertae sedis</taxon>
        <taxon>Mucoromycota</taxon>
        <taxon>Glomeromycotina</taxon>
        <taxon>Glomeromycetes</taxon>
        <taxon>Diversisporales</taxon>
        <taxon>Gigasporaceae</taxon>
        <taxon>Cetraspora</taxon>
    </lineage>
</organism>